<organism evidence="1 2">
    <name type="scientific">Dermacentor silvarum</name>
    <name type="common">Tick</name>
    <dbReference type="NCBI Taxonomy" id="543639"/>
    <lineage>
        <taxon>Eukaryota</taxon>
        <taxon>Metazoa</taxon>
        <taxon>Ecdysozoa</taxon>
        <taxon>Arthropoda</taxon>
        <taxon>Chelicerata</taxon>
        <taxon>Arachnida</taxon>
        <taxon>Acari</taxon>
        <taxon>Parasitiformes</taxon>
        <taxon>Ixodida</taxon>
        <taxon>Ixodoidea</taxon>
        <taxon>Ixodidae</taxon>
        <taxon>Rhipicephalinae</taxon>
        <taxon>Dermacentor</taxon>
    </lineage>
</organism>
<evidence type="ECO:0000313" key="1">
    <source>
        <dbReference type="EMBL" id="KAH7965682.1"/>
    </source>
</evidence>
<dbReference type="Proteomes" id="UP000821865">
    <property type="component" value="Chromosome 2"/>
</dbReference>
<accession>A0ACB8DC50</accession>
<sequence>MDEPPTGWPSYSETSKGMIVMLLDGYRYLQNKRRGERVYWVCDRRVCSRSFGRGVDDRTGLGVDPTKRWRNAETCTGLSSCRACAGHLRFEEPLRYHLGRPLHMTSRGYRLRRSKAWMLFTSPSVSSGCTGRCRYKSASFERCPGRVVTLGGALVPGGRPAVHNHAADAQRNALELVKSKLRRKARLDVSKSLAQIYREEVAAAAPHHQQRVPSYDRLRSTLYRARRRACSAGVRATASEYVYRYDDDCCMEIVPVEVVVKQEPCEYILPEATEEHNFNCNEFAPYPAEDAVRSMASRQAIDTNTMTLTRFVLAEQRKVPGATGDLTQLLNAIQTAIKAVAACVRRAGIAQLYGMAGNTNVQGEEQKTLDVLSNDLFINLLKSSYTTCLLVSEENDTVVEVETEKQGKYVVCFDPLDGSSNIDCLGSIGSIFAIFRRTSSGRPNAKDALQTGRNAVCAGYALYGSATMVVISLGQGVNGFMLDPTGKPYGARYIGSMVADVHRTLKYGGIFMYPATKDSPSGKLRLLYECIPMAFLIERAGGIAHSGKQPILDVQPETLHGRCPIFLGSKEDVQEVLDLYKKHNLA</sequence>
<evidence type="ECO:0000313" key="2">
    <source>
        <dbReference type="Proteomes" id="UP000821865"/>
    </source>
</evidence>
<protein>
    <submittedName>
        <fullName evidence="1">Uncharacterized protein</fullName>
    </submittedName>
</protein>
<dbReference type="EMBL" id="CM023471">
    <property type="protein sequence ID" value="KAH7965682.1"/>
    <property type="molecule type" value="Genomic_DNA"/>
</dbReference>
<keyword evidence="2" id="KW-1185">Reference proteome</keyword>
<proteinExistence type="predicted"/>
<reference evidence="1" key="1">
    <citation type="submission" date="2020-05" db="EMBL/GenBank/DDBJ databases">
        <title>Large-scale comparative analyses of tick genomes elucidate their genetic diversity and vector capacities.</title>
        <authorList>
            <person name="Jia N."/>
            <person name="Wang J."/>
            <person name="Shi W."/>
            <person name="Du L."/>
            <person name="Sun Y."/>
            <person name="Zhan W."/>
            <person name="Jiang J."/>
            <person name="Wang Q."/>
            <person name="Zhang B."/>
            <person name="Ji P."/>
            <person name="Sakyi L.B."/>
            <person name="Cui X."/>
            <person name="Yuan T."/>
            <person name="Jiang B."/>
            <person name="Yang W."/>
            <person name="Lam T.T.-Y."/>
            <person name="Chang Q."/>
            <person name="Ding S."/>
            <person name="Wang X."/>
            <person name="Zhu J."/>
            <person name="Ruan X."/>
            <person name="Zhao L."/>
            <person name="Wei J."/>
            <person name="Que T."/>
            <person name="Du C."/>
            <person name="Cheng J."/>
            <person name="Dai P."/>
            <person name="Han X."/>
            <person name="Huang E."/>
            <person name="Gao Y."/>
            <person name="Liu J."/>
            <person name="Shao H."/>
            <person name="Ye R."/>
            <person name="Li L."/>
            <person name="Wei W."/>
            <person name="Wang X."/>
            <person name="Wang C."/>
            <person name="Yang T."/>
            <person name="Huo Q."/>
            <person name="Li W."/>
            <person name="Guo W."/>
            <person name="Chen H."/>
            <person name="Zhou L."/>
            <person name="Ni X."/>
            <person name="Tian J."/>
            <person name="Zhou Y."/>
            <person name="Sheng Y."/>
            <person name="Liu T."/>
            <person name="Pan Y."/>
            <person name="Xia L."/>
            <person name="Li J."/>
            <person name="Zhao F."/>
            <person name="Cao W."/>
        </authorList>
    </citation>
    <scope>NUCLEOTIDE SEQUENCE</scope>
    <source>
        <strain evidence="1">Dsil-2018</strain>
    </source>
</reference>
<name>A0ACB8DC50_DERSI</name>
<comment type="caution">
    <text evidence="1">The sequence shown here is derived from an EMBL/GenBank/DDBJ whole genome shotgun (WGS) entry which is preliminary data.</text>
</comment>
<gene>
    <name evidence="1" type="ORF">HPB49_009790</name>
</gene>